<dbReference type="InterPro" id="IPR050833">
    <property type="entry name" value="Poly_Biosynth_Transport"/>
</dbReference>
<keyword evidence="3 7" id="KW-0812">Transmembrane</keyword>
<feature type="region of interest" description="Disordered" evidence="6">
    <location>
        <begin position="522"/>
        <end position="543"/>
    </location>
</feature>
<keyword evidence="5 7" id="KW-0472">Membrane</keyword>
<evidence type="ECO:0000256" key="5">
    <source>
        <dbReference type="ARBA" id="ARBA00023136"/>
    </source>
</evidence>
<comment type="subcellular location">
    <subcellularLocation>
        <location evidence="1">Cell membrane</location>
        <topology evidence="1">Multi-pass membrane protein</topology>
    </subcellularLocation>
</comment>
<feature type="transmembrane region" description="Helical" evidence="7">
    <location>
        <begin position="367"/>
        <end position="389"/>
    </location>
</feature>
<keyword evidence="2" id="KW-1003">Cell membrane</keyword>
<feature type="transmembrane region" description="Helical" evidence="7">
    <location>
        <begin position="455"/>
        <end position="477"/>
    </location>
</feature>
<proteinExistence type="predicted"/>
<keyword evidence="9" id="KW-1185">Reference proteome</keyword>
<organism evidence="8 9">
    <name type="scientific">Nocardioides imazamoxiresistens</name>
    <dbReference type="NCBI Taxonomy" id="3231893"/>
    <lineage>
        <taxon>Bacteria</taxon>
        <taxon>Bacillati</taxon>
        <taxon>Actinomycetota</taxon>
        <taxon>Actinomycetes</taxon>
        <taxon>Propionibacteriales</taxon>
        <taxon>Nocardioidaceae</taxon>
        <taxon>Nocardioides</taxon>
    </lineage>
</organism>
<feature type="transmembrane region" description="Helical" evidence="7">
    <location>
        <begin position="100"/>
        <end position="121"/>
    </location>
</feature>
<feature type="compositionally biased region" description="Low complexity" evidence="6">
    <location>
        <begin position="529"/>
        <end position="543"/>
    </location>
</feature>
<feature type="transmembrane region" description="Helical" evidence="7">
    <location>
        <begin position="483"/>
        <end position="502"/>
    </location>
</feature>
<sequence>MSEVVARPAREAGPSPDGGRRELARSGAVSLVGSLVAAVGGFALTIVVGRLFGAHTAGLYFQAVAVFMILNGVALAGSDTGIVRALSARLALGRPDRARLALRLTLTPVLLWSVVVAATLAVLVDDLAATFPAADRQVVTAYLWVLVGTLVVSACGQAALNGTRSLGTVGPFVGLYQVALPLTRLLAVGALWWTDAPAGWLLLSYAVPLVLMDAAAVAILVRALRRRDAASPDRSAAPEPSRADEARELWGFNLPRGVASCLELGLVWADVIIVGILLGPAAAGAWAAASRFVTTGTMAMEALRLQSAPAMASAWARGDRRGLGEVYGVTAVWLVLASWPLFLLLATHAPLVLALVGPEFTVAATPLSVMALGMLGYVALGNVNAALLMAGRSVATARNTGVALAVNIGLNLLLVPALGLLGAAVAWAVALTLDSLLCLLRSGVDLPLVLPGRQLLAAGGAALLAFGVPGVAVRVLAAPTAGWLLAHVAVGAVVYAALLAALRRRLELDRLDLAPALRRLVPHRRRPSTDPTTDPTSHPGRNP</sequence>
<feature type="region of interest" description="Disordered" evidence="6">
    <location>
        <begin position="1"/>
        <end position="20"/>
    </location>
</feature>
<dbReference type="Pfam" id="PF01554">
    <property type="entry name" value="MatE"/>
    <property type="match status" value="1"/>
</dbReference>
<evidence type="ECO:0000256" key="3">
    <source>
        <dbReference type="ARBA" id="ARBA00022692"/>
    </source>
</evidence>
<feature type="transmembrane region" description="Helical" evidence="7">
    <location>
        <begin position="59"/>
        <end position="79"/>
    </location>
</feature>
<evidence type="ECO:0000256" key="4">
    <source>
        <dbReference type="ARBA" id="ARBA00022989"/>
    </source>
</evidence>
<feature type="transmembrane region" description="Helical" evidence="7">
    <location>
        <begin position="141"/>
        <end position="160"/>
    </location>
</feature>
<comment type="caution">
    <text evidence="8">The sequence shown here is derived from an EMBL/GenBank/DDBJ whole genome shotgun (WGS) entry which is preliminary data.</text>
</comment>
<dbReference type="PANTHER" id="PTHR30250:SF11">
    <property type="entry name" value="O-ANTIGEN TRANSPORTER-RELATED"/>
    <property type="match status" value="1"/>
</dbReference>
<evidence type="ECO:0000313" key="8">
    <source>
        <dbReference type="EMBL" id="MDT9594392.1"/>
    </source>
</evidence>
<feature type="transmembrane region" description="Helical" evidence="7">
    <location>
        <begin position="28"/>
        <end position="53"/>
    </location>
</feature>
<keyword evidence="4 7" id="KW-1133">Transmembrane helix</keyword>
<dbReference type="PANTHER" id="PTHR30250">
    <property type="entry name" value="PST FAMILY PREDICTED COLANIC ACID TRANSPORTER"/>
    <property type="match status" value="1"/>
</dbReference>
<dbReference type="InterPro" id="IPR002528">
    <property type="entry name" value="MATE_fam"/>
</dbReference>
<evidence type="ECO:0000256" key="6">
    <source>
        <dbReference type="SAM" id="MobiDB-lite"/>
    </source>
</evidence>
<evidence type="ECO:0000256" key="1">
    <source>
        <dbReference type="ARBA" id="ARBA00004651"/>
    </source>
</evidence>
<reference evidence="8 9" key="1">
    <citation type="submission" date="2023-08" db="EMBL/GenBank/DDBJ databases">
        <title>Nocardioides seae sp. nov., a bacterium isolated from a soil.</title>
        <authorList>
            <person name="Wang X."/>
        </authorList>
    </citation>
    <scope>NUCLEOTIDE SEQUENCE [LARGE SCALE GENOMIC DNA]</scope>
    <source>
        <strain evidence="8 9">YZH12</strain>
    </source>
</reference>
<feature type="transmembrane region" description="Helical" evidence="7">
    <location>
        <begin position="326"/>
        <end position="347"/>
    </location>
</feature>
<dbReference type="Proteomes" id="UP001268542">
    <property type="component" value="Unassembled WGS sequence"/>
</dbReference>
<dbReference type="RefSeq" id="WP_315734110.1">
    <property type="nucleotide sequence ID" value="NZ_JAVYII010000006.1"/>
</dbReference>
<accession>A0ABU3PYQ3</accession>
<feature type="transmembrane region" description="Helical" evidence="7">
    <location>
        <begin position="172"/>
        <end position="193"/>
    </location>
</feature>
<evidence type="ECO:0000256" key="2">
    <source>
        <dbReference type="ARBA" id="ARBA00022475"/>
    </source>
</evidence>
<feature type="transmembrane region" description="Helical" evidence="7">
    <location>
        <begin position="199"/>
        <end position="221"/>
    </location>
</feature>
<protein>
    <submittedName>
        <fullName evidence="8">Polysaccharide biosynthesis C-terminal domain-containing protein</fullName>
    </submittedName>
</protein>
<gene>
    <name evidence="8" type="ORF">RDV89_15010</name>
</gene>
<evidence type="ECO:0000256" key="7">
    <source>
        <dbReference type="SAM" id="Phobius"/>
    </source>
</evidence>
<dbReference type="EMBL" id="JAVYII010000006">
    <property type="protein sequence ID" value="MDT9594392.1"/>
    <property type="molecule type" value="Genomic_DNA"/>
</dbReference>
<name>A0ABU3PYQ3_9ACTN</name>
<evidence type="ECO:0000313" key="9">
    <source>
        <dbReference type="Proteomes" id="UP001268542"/>
    </source>
</evidence>